<evidence type="ECO:0000256" key="1">
    <source>
        <dbReference type="SAM" id="MobiDB-lite"/>
    </source>
</evidence>
<feature type="non-terminal residue" evidence="2">
    <location>
        <position position="1"/>
    </location>
</feature>
<proteinExistence type="predicted"/>
<organism evidence="2 3">
    <name type="scientific">Trichoderma gamsii</name>
    <dbReference type="NCBI Taxonomy" id="398673"/>
    <lineage>
        <taxon>Eukaryota</taxon>
        <taxon>Fungi</taxon>
        <taxon>Dikarya</taxon>
        <taxon>Ascomycota</taxon>
        <taxon>Pezizomycotina</taxon>
        <taxon>Sordariomycetes</taxon>
        <taxon>Hypocreomycetidae</taxon>
        <taxon>Hypocreales</taxon>
        <taxon>Hypocreaceae</taxon>
        <taxon>Trichoderma</taxon>
    </lineage>
</organism>
<gene>
    <name evidence="2" type="ORF">TGAM01_v210881</name>
</gene>
<name>A0A2P4Z7H2_9HYPO</name>
<dbReference type="RefSeq" id="XP_024404349.1">
    <property type="nucleotide sequence ID" value="XM_024550904.1"/>
</dbReference>
<comment type="caution">
    <text evidence="2">The sequence shown here is derived from an EMBL/GenBank/DDBJ whole genome shotgun (WGS) entry which is preliminary data.</text>
</comment>
<dbReference type="GeneID" id="29989689"/>
<reference evidence="2 3" key="1">
    <citation type="journal article" date="2016" name="Genome Announc.">
        <title>Draft Whole-Genome Sequence of Trichoderma gamsii T6085, a Promising Biocontrol Agent of Fusarium Head Blight on Wheat.</title>
        <authorList>
            <person name="Baroncelli R."/>
            <person name="Zapparata A."/>
            <person name="Piaggeschi G."/>
            <person name="Sarrocco S."/>
            <person name="Vannacci G."/>
        </authorList>
    </citation>
    <scope>NUCLEOTIDE SEQUENCE [LARGE SCALE GENOMIC DNA]</scope>
    <source>
        <strain evidence="2 3">T6085</strain>
    </source>
</reference>
<protein>
    <submittedName>
        <fullName evidence="2">Uncharacterized protein</fullName>
    </submittedName>
</protein>
<evidence type="ECO:0000313" key="3">
    <source>
        <dbReference type="Proteomes" id="UP000054821"/>
    </source>
</evidence>
<dbReference type="EMBL" id="JPDN02000076">
    <property type="protein sequence ID" value="PON20239.1"/>
    <property type="molecule type" value="Genomic_DNA"/>
</dbReference>
<evidence type="ECO:0000313" key="2">
    <source>
        <dbReference type="EMBL" id="PON20239.1"/>
    </source>
</evidence>
<feature type="region of interest" description="Disordered" evidence="1">
    <location>
        <begin position="1"/>
        <end position="49"/>
    </location>
</feature>
<feature type="compositionally biased region" description="Basic residues" evidence="1">
    <location>
        <begin position="14"/>
        <end position="34"/>
    </location>
</feature>
<keyword evidence="3" id="KW-1185">Reference proteome</keyword>
<accession>A0A2P4Z7H2</accession>
<dbReference type="Proteomes" id="UP000054821">
    <property type="component" value="Unassembled WGS sequence"/>
</dbReference>
<dbReference type="AlphaFoldDB" id="A0A2P4Z7H2"/>
<sequence>AALARAHTAGLGPHRGRSKLSRKPPRSWTRRSRVMLRLAGRTTKGSPTH</sequence>